<dbReference type="RefSeq" id="WP_378046718.1">
    <property type="nucleotide sequence ID" value="NZ_JBHMDN010000012.1"/>
</dbReference>
<evidence type="ECO:0000313" key="8">
    <source>
        <dbReference type="EMBL" id="MFC7146951.1"/>
    </source>
</evidence>
<reference evidence="9" key="1">
    <citation type="journal article" date="2019" name="Int. J. Syst. Evol. Microbiol.">
        <title>The Global Catalogue of Microorganisms (GCM) 10K type strain sequencing project: providing services to taxonomists for standard genome sequencing and annotation.</title>
        <authorList>
            <consortium name="The Broad Institute Genomics Platform"/>
            <consortium name="The Broad Institute Genome Sequencing Center for Infectious Disease"/>
            <person name="Wu L."/>
            <person name="Ma J."/>
        </authorList>
    </citation>
    <scope>NUCLEOTIDE SEQUENCE [LARGE SCALE GENOMIC DNA]</scope>
    <source>
        <strain evidence="9">KCTC 12907</strain>
    </source>
</reference>
<evidence type="ECO:0000256" key="2">
    <source>
        <dbReference type="ARBA" id="ARBA00012438"/>
    </source>
</evidence>
<protein>
    <recommendedName>
        <fullName evidence="2">histidine kinase</fullName>
        <ecNumber evidence="2">2.7.13.3</ecNumber>
    </recommendedName>
</protein>
<evidence type="ECO:0000259" key="7">
    <source>
        <dbReference type="SMART" id="SM00387"/>
    </source>
</evidence>
<feature type="domain" description="GAF" evidence="6">
    <location>
        <begin position="25"/>
        <end position="177"/>
    </location>
</feature>
<dbReference type="SUPFAM" id="SSF55781">
    <property type="entry name" value="GAF domain-like"/>
    <property type="match status" value="2"/>
</dbReference>
<comment type="caution">
    <text evidence="8">The sequence shown here is derived from an EMBL/GenBank/DDBJ whole genome shotgun (WGS) entry which is preliminary data.</text>
</comment>
<keyword evidence="4 8" id="KW-0418">Kinase</keyword>
<dbReference type="InterPro" id="IPR003594">
    <property type="entry name" value="HATPase_dom"/>
</dbReference>
<dbReference type="SMART" id="SM00387">
    <property type="entry name" value="HATPase_c"/>
    <property type="match status" value="1"/>
</dbReference>
<dbReference type="Pfam" id="PF02518">
    <property type="entry name" value="HATPase_c"/>
    <property type="match status" value="1"/>
</dbReference>
<dbReference type="Pfam" id="PF13185">
    <property type="entry name" value="GAF_2"/>
    <property type="match status" value="1"/>
</dbReference>
<dbReference type="SMART" id="SM00065">
    <property type="entry name" value="GAF"/>
    <property type="match status" value="2"/>
</dbReference>
<comment type="catalytic activity">
    <reaction evidence="1">
        <text>ATP + protein L-histidine = ADP + protein N-phospho-L-histidine.</text>
        <dbReference type="EC" id="2.7.13.3"/>
    </reaction>
</comment>
<organism evidence="8 9">
    <name type="scientific">Cohnella cellulosilytica</name>
    <dbReference type="NCBI Taxonomy" id="986710"/>
    <lineage>
        <taxon>Bacteria</taxon>
        <taxon>Bacillati</taxon>
        <taxon>Bacillota</taxon>
        <taxon>Bacilli</taxon>
        <taxon>Bacillales</taxon>
        <taxon>Paenibacillaceae</taxon>
        <taxon>Cohnella</taxon>
    </lineage>
</organism>
<dbReference type="Gene3D" id="3.30.565.10">
    <property type="entry name" value="Histidine kinase-like ATPase, C-terminal domain"/>
    <property type="match status" value="1"/>
</dbReference>
<feature type="domain" description="GAF" evidence="6">
    <location>
        <begin position="198"/>
        <end position="343"/>
    </location>
</feature>
<evidence type="ECO:0000313" key="9">
    <source>
        <dbReference type="Proteomes" id="UP001596378"/>
    </source>
</evidence>
<keyword evidence="9" id="KW-1185">Reference proteome</keyword>
<dbReference type="EC" id="2.7.13.3" evidence="2"/>
<accession>A0ABW2F1S1</accession>
<dbReference type="Gene3D" id="3.30.450.40">
    <property type="match status" value="2"/>
</dbReference>
<sequence>MSRVIRANELIALKEIAEALNSSNELEAMLNGVLNKLLQVTGLTTGWIFLMNDDERGYECPASENVPPALTAGNYALMCGEECFCIESYRNRKLEQAVNIIECKRINYAIKHGIGDTENLTHHATVPLKAGSERFGLLNVAEAGKERFSEDELALLHAVALQIGMAIKRIRLYQAQERNALLYAKLGDVIQRMNSVLEPSQLPVKAVRMIGDAFEWPNVALFTSKNEELSLWAQYKDNRIHEKWQDLELEQAGIVRTAYRDNRLVIEAHDGAACKEVLNTLGLPPSGSAAAIPLRARGRPFGVLLLSSPRNKLFEDYPEDFMYSLGDHLTLCFENMRINEQRNELALVEERNRMARDLHDSVIQKVFSLSFLAKGAEAMIADKEPAAAESLREIGALSQEVLKEMRALIWQLRPAGLENGLLPALKQYGQRIGLTVFEQAEGVMDLPRAIEEALWRIGQEALNNVKKHAGTNVAYVRVTKTETEAVLEIADRGRGFERGGKRKGRRSMGLMSMRERAEALGGEIAIASGKGMPSTIKVKIPIHIIEKQCMEEKERL</sequence>
<dbReference type="GO" id="GO:0016301">
    <property type="term" value="F:kinase activity"/>
    <property type="evidence" value="ECO:0007669"/>
    <property type="project" value="UniProtKB-KW"/>
</dbReference>
<dbReference type="InterPro" id="IPR036890">
    <property type="entry name" value="HATPase_C_sf"/>
</dbReference>
<keyword evidence="3" id="KW-0808">Transferase</keyword>
<dbReference type="CDD" id="cd16917">
    <property type="entry name" value="HATPase_UhpB-NarQ-NarX-like"/>
    <property type="match status" value="1"/>
</dbReference>
<evidence type="ECO:0000256" key="1">
    <source>
        <dbReference type="ARBA" id="ARBA00000085"/>
    </source>
</evidence>
<dbReference type="Proteomes" id="UP001596378">
    <property type="component" value="Unassembled WGS sequence"/>
</dbReference>
<dbReference type="PANTHER" id="PTHR24421">
    <property type="entry name" value="NITRATE/NITRITE SENSOR PROTEIN NARX-RELATED"/>
    <property type="match status" value="1"/>
</dbReference>
<dbReference type="Pfam" id="PF07730">
    <property type="entry name" value="HisKA_3"/>
    <property type="match status" value="1"/>
</dbReference>
<gene>
    <name evidence="8" type="ORF">ACFQMJ_00275</name>
</gene>
<name>A0ABW2F1S1_9BACL</name>
<keyword evidence="5" id="KW-0902">Two-component regulatory system</keyword>
<evidence type="ECO:0000256" key="4">
    <source>
        <dbReference type="ARBA" id="ARBA00022777"/>
    </source>
</evidence>
<dbReference type="EMBL" id="JBHTAI010000001">
    <property type="protein sequence ID" value="MFC7146951.1"/>
    <property type="molecule type" value="Genomic_DNA"/>
</dbReference>
<dbReference type="InterPro" id="IPR003018">
    <property type="entry name" value="GAF"/>
</dbReference>
<feature type="domain" description="Histidine kinase/HSP90-like ATPase" evidence="7">
    <location>
        <begin position="449"/>
        <end position="544"/>
    </location>
</feature>
<dbReference type="Gene3D" id="1.20.5.1930">
    <property type="match status" value="1"/>
</dbReference>
<evidence type="ECO:0000256" key="5">
    <source>
        <dbReference type="ARBA" id="ARBA00023012"/>
    </source>
</evidence>
<proteinExistence type="predicted"/>
<dbReference type="InterPro" id="IPR011712">
    <property type="entry name" value="Sig_transdc_His_kin_sub3_dim/P"/>
</dbReference>
<dbReference type="SUPFAM" id="SSF55874">
    <property type="entry name" value="ATPase domain of HSP90 chaperone/DNA topoisomerase II/histidine kinase"/>
    <property type="match status" value="1"/>
</dbReference>
<dbReference type="PANTHER" id="PTHR24421:SF40">
    <property type="entry name" value="SENSOR HISTIDINE KINASE YHCY"/>
    <property type="match status" value="1"/>
</dbReference>
<dbReference type="Pfam" id="PF01590">
    <property type="entry name" value="GAF"/>
    <property type="match status" value="1"/>
</dbReference>
<dbReference type="InterPro" id="IPR029016">
    <property type="entry name" value="GAF-like_dom_sf"/>
</dbReference>
<dbReference type="InterPro" id="IPR050482">
    <property type="entry name" value="Sensor_HK_TwoCompSys"/>
</dbReference>
<evidence type="ECO:0000256" key="3">
    <source>
        <dbReference type="ARBA" id="ARBA00022679"/>
    </source>
</evidence>
<evidence type="ECO:0000259" key="6">
    <source>
        <dbReference type="SMART" id="SM00065"/>
    </source>
</evidence>